<evidence type="ECO:0000256" key="1">
    <source>
        <dbReference type="ARBA" id="ARBA00010040"/>
    </source>
</evidence>
<feature type="domain" description="Acylamino-acid-releasing enzyme N-terminal" evidence="3">
    <location>
        <begin position="10"/>
        <end position="50"/>
    </location>
</feature>
<evidence type="ECO:0000259" key="3">
    <source>
        <dbReference type="Pfam" id="PF19283"/>
    </source>
</evidence>
<dbReference type="EnsemblPlants" id="AET6Gv20118200.10">
    <property type="protein sequence ID" value="AET6Gv20118200.10"/>
    <property type="gene ID" value="AET6Gv20118200"/>
</dbReference>
<dbReference type="Proteomes" id="UP000015105">
    <property type="component" value="Chromosome 6D"/>
</dbReference>
<comment type="similarity">
    <text evidence="1">Belongs to the peptidase S9C family.</text>
</comment>
<dbReference type="EnsemblPlants" id="AET6Gv20118200.9">
    <property type="protein sequence ID" value="AET6Gv20118200.9"/>
    <property type="gene ID" value="AET6Gv20118200"/>
</dbReference>
<reference evidence="5" key="2">
    <citation type="journal article" date="2017" name="Nat. Plants">
        <title>The Aegilops tauschii genome reveals multiple impacts of transposons.</title>
        <authorList>
            <person name="Zhao G."/>
            <person name="Zou C."/>
            <person name="Li K."/>
            <person name="Wang K."/>
            <person name="Li T."/>
            <person name="Gao L."/>
            <person name="Zhang X."/>
            <person name="Wang H."/>
            <person name="Yang Z."/>
            <person name="Liu X."/>
            <person name="Jiang W."/>
            <person name="Mao L."/>
            <person name="Kong X."/>
            <person name="Jiao Y."/>
            <person name="Jia J."/>
        </authorList>
    </citation>
    <scope>NUCLEOTIDE SEQUENCE [LARGE SCALE GENOMIC DNA]</scope>
    <source>
        <strain evidence="5">cv. AL8/78</strain>
    </source>
</reference>
<reference evidence="4" key="4">
    <citation type="submission" date="2019-03" db="UniProtKB">
        <authorList>
            <consortium name="EnsemblPlants"/>
        </authorList>
    </citation>
    <scope>IDENTIFICATION</scope>
</reference>
<dbReference type="Pfam" id="PF19283">
    <property type="entry name" value="APEH_N"/>
    <property type="match status" value="1"/>
</dbReference>
<reference evidence="4" key="3">
    <citation type="journal article" date="2017" name="Nature">
        <title>Genome sequence of the progenitor of the wheat D genome Aegilops tauschii.</title>
        <authorList>
            <person name="Luo M.C."/>
            <person name="Gu Y.Q."/>
            <person name="Puiu D."/>
            <person name="Wang H."/>
            <person name="Twardziok S.O."/>
            <person name="Deal K.R."/>
            <person name="Huo N."/>
            <person name="Zhu T."/>
            <person name="Wang L."/>
            <person name="Wang Y."/>
            <person name="McGuire P.E."/>
            <person name="Liu S."/>
            <person name="Long H."/>
            <person name="Ramasamy R.K."/>
            <person name="Rodriguez J.C."/>
            <person name="Van S.L."/>
            <person name="Yuan L."/>
            <person name="Wang Z."/>
            <person name="Xia Z."/>
            <person name="Xiao L."/>
            <person name="Anderson O.D."/>
            <person name="Ouyang S."/>
            <person name="Liang Y."/>
            <person name="Zimin A.V."/>
            <person name="Pertea G."/>
            <person name="Qi P."/>
            <person name="Bennetzen J.L."/>
            <person name="Dai X."/>
            <person name="Dawson M.W."/>
            <person name="Muller H.G."/>
            <person name="Kugler K."/>
            <person name="Rivarola-Duarte L."/>
            <person name="Spannagl M."/>
            <person name="Mayer K.F.X."/>
            <person name="Lu F.H."/>
            <person name="Bevan M.W."/>
            <person name="Leroy P."/>
            <person name="Li P."/>
            <person name="You F.M."/>
            <person name="Sun Q."/>
            <person name="Liu Z."/>
            <person name="Lyons E."/>
            <person name="Wicker T."/>
            <person name="Salzberg S.L."/>
            <person name="Devos K.M."/>
            <person name="Dvorak J."/>
        </authorList>
    </citation>
    <scope>NUCLEOTIDE SEQUENCE [LARGE SCALE GENOMIC DNA]</scope>
    <source>
        <strain evidence="4">cv. AL8/78</strain>
    </source>
</reference>
<dbReference type="Gramene" id="AET6Gv20118200.9">
    <property type="protein sequence ID" value="AET6Gv20118200.9"/>
    <property type="gene ID" value="AET6Gv20118200"/>
</dbReference>
<sequence>MQDSQSAFKKEDPLGMDAMSSEEYASQSKLLQEFTNVPSIESAWLFKTNNG</sequence>
<keyword evidence="5" id="KW-1185">Reference proteome</keyword>
<proteinExistence type="inferred from homology"/>
<organism evidence="4 5">
    <name type="scientific">Aegilops tauschii subsp. strangulata</name>
    <name type="common">Goatgrass</name>
    <dbReference type="NCBI Taxonomy" id="200361"/>
    <lineage>
        <taxon>Eukaryota</taxon>
        <taxon>Viridiplantae</taxon>
        <taxon>Streptophyta</taxon>
        <taxon>Embryophyta</taxon>
        <taxon>Tracheophyta</taxon>
        <taxon>Spermatophyta</taxon>
        <taxon>Magnoliopsida</taxon>
        <taxon>Liliopsida</taxon>
        <taxon>Poales</taxon>
        <taxon>Poaceae</taxon>
        <taxon>BOP clade</taxon>
        <taxon>Pooideae</taxon>
        <taxon>Triticodae</taxon>
        <taxon>Triticeae</taxon>
        <taxon>Triticinae</taxon>
        <taxon>Aegilops</taxon>
    </lineage>
</organism>
<name>A0A453MW66_AEGTS</name>
<evidence type="ECO:0000313" key="5">
    <source>
        <dbReference type="Proteomes" id="UP000015105"/>
    </source>
</evidence>
<reference evidence="4" key="5">
    <citation type="journal article" date="2021" name="G3 (Bethesda)">
        <title>Aegilops tauschii genome assembly Aet v5.0 features greater sequence contiguity and improved annotation.</title>
        <authorList>
            <person name="Wang L."/>
            <person name="Zhu T."/>
            <person name="Rodriguez J.C."/>
            <person name="Deal K.R."/>
            <person name="Dubcovsky J."/>
            <person name="McGuire P.E."/>
            <person name="Lux T."/>
            <person name="Spannagl M."/>
            <person name="Mayer K.F.X."/>
            <person name="Baldrich P."/>
            <person name="Meyers B.C."/>
            <person name="Huo N."/>
            <person name="Gu Y.Q."/>
            <person name="Zhou H."/>
            <person name="Devos K.M."/>
            <person name="Bennetzen J.L."/>
            <person name="Unver T."/>
            <person name="Budak H."/>
            <person name="Gulick P.J."/>
            <person name="Galiba G."/>
            <person name="Kalapos B."/>
            <person name="Nelson D.R."/>
            <person name="Li P."/>
            <person name="You F.M."/>
            <person name="Luo M.C."/>
            <person name="Dvorak J."/>
        </authorList>
    </citation>
    <scope>NUCLEOTIDE SEQUENCE [LARGE SCALE GENOMIC DNA]</scope>
    <source>
        <strain evidence="4">cv. AL8/78</strain>
    </source>
</reference>
<reference evidence="5" key="1">
    <citation type="journal article" date="2014" name="Science">
        <title>Ancient hybridizations among the ancestral genomes of bread wheat.</title>
        <authorList>
            <consortium name="International Wheat Genome Sequencing Consortium,"/>
            <person name="Marcussen T."/>
            <person name="Sandve S.R."/>
            <person name="Heier L."/>
            <person name="Spannagl M."/>
            <person name="Pfeifer M."/>
            <person name="Jakobsen K.S."/>
            <person name="Wulff B.B."/>
            <person name="Steuernagel B."/>
            <person name="Mayer K.F."/>
            <person name="Olsen O.A."/>
        </authorList>
    </citation>
    <scope>NUCLEOTIDE SEQUENCE [LARGE SCALE GENOMIC DNA]</scope>
    <source>
        <strain evidence="5">cv. AL8/78</strain>
    </source>
</reference>
<accession>A0A453MW66</accession>
<feature type="region of interest" description="Disordered" evidence="2">
    <location>
        <begin position="1"/>
        <end position="22"/>
    </location>
</feature>
<protein>
    <recommendedName>
        <fullName evidence="3">Acylamino-acid-releasing enzyme N-terminal domain-containing protein</fullName>
    </recommendedName>
</protein>
<evidence type="ECO:0000256" key="2">
    <source>
        <dbReference type="SAM" id="MobiDB-lite"/>
    </source>
</evidence>
<dbReference type="AlphaFoldDB" id="A0A453MW66"/>
<dbReference type="InterPro" id="IPR045550">
    <property type="entry name" value="AARE_N"/>
</dbReference>
<dbReference type="Gramene" id="AET6Gv20118200.10">
    <property type="protein sequence ID" value="AET6Gv20118200.10"/>
    <property type="gene ID" value="AET6Gv20118200"/>
</dbReference>
<evidence type="ECO:0000313" key="4">
    <source>
        <dbReference type="EnsemblPlants" id="AET6Gv20118200.9"/>
    </source>
</evidence>